<dbReference type="Proteomes" id="UP000800097">
    <property type="component" value="Unassembled WGS sequence"/>
</dbReference>
<organism evidence="2 3">
    <name type="scientific">Westerdykella ornata</name>
    <dbReference type="NCBI Taxonomy" id="318751"/>
    <lineage>
        <taxon>Eukaryota</taxon>
        <taxon>Fungi</taxon>
        <taxon>Dikarya</taxon>
        <taxon>Ascomycota</taxon>
        <taxon>Pezizomycotina</taxon>
        <taxon>Dothideomycetes</taxon>
        <taxon>Pleosporomycetidae</taxon>
        <taxon>Pleosporales</taxon>
        <taxon>Sporormiaceae</taxon>
        <taxon>Westerdykella</taxon>
    </lineage>
</organism>
<protein>
    <submittedName>
        <fullName evidence="2">Uncharacterized protein</fullName>
    </submittedName>
</protein>
<dbReference type="AlphaFoldDB" id="A0A6A6JNP6"/>
<evidence type="ECO:0000313" key="3">
    <source>
        <dbReference type="Proteomes" id="UP000800097"/>
    </source>
</evidence>
<dbReference type="OrthoDB" id="4708870at2759"/>
<accession>A0A6A6JNP6</accession>
<reference evidence="2" key="1">
    <citation type="journal article" date="2020" name="Stud. Mycol.">
        <title>101 Dothideomycetes genomes: a test case for predicting lifestyles and emergence of pathogens.</title>
        <authorList>
            <person name="Haridas S."/>
            <person name="Albert R."/>
            <person name="Binder M."/>
            <person name="Bloem J."/>
            <person name="Labutti K."/>
            <person name="Salamov A."/>
            <person name="Andreopoulos B."/>
            <person name="Baker S."/>
            <person name="Barry K."/>
            <person name="Bills G."/>
            <person name="Bluhm B."/>
            <person name="Cannon C."/>
            <person name="Castanera R."/>
            <person name="Culley D."/>
            <person name="Daum C."/>
            <person name="Ezra D."/>
            <person name="Gonzalez J."/>
            <person name="Henrissat B."/>
            <person name="Kuo A."/>
            <person name="Liang C."/>
            <person name="Lipzen A."/>
            <person name="Lutzoni F."/>
            <person name="Magnuson J."/>
            <person name="Mondo S."/>
            <person name="Nolan M."/>
            <person name="Ohm R."/>
            <person name="Pangilinan J."/>
            <person name="Park H.-J."/>
            <person name="Ramirez L."/>
            <person name="Alfaro M."/>
            <person name="Sun H."/>
            <person name="Tritt A."/>
            <person name="Yoshinaga Y."/>
            <person name="Zwiers L.-H."/>
            <person name="Turgeon B."/>
            <person name="Goodwin S."/>
            <person name="Spatafora J."/>
            <person name="Crous P."/>
            <person name="Grigoriev I."/>
        </authorList>
    </citation>
    <scope>NUCLEOTIDE SEQUENCE</scope>
    <source>
        <strain evidence="2">CBS 379.55</strain>
    </source>
</reference>
<feature type="region of interest" description="Disordered" evidence="1">
    <location>
        <begin position="1"/>
        <end position="20"/>
    </location>
</feature>
<sequence length="392" mass="45412">MGGQAFAKAGPDGSALNVPRMPTSTYQALSSEIQRKLQTMFRNVALPREAPGKADHGDIDVLVEGAMTQWNPDTLKELLGAEYFYDNGGTKSYAVPYADSPDEYFQVDVEICPGEGTPDSTDLFKWTLFLKSDSDLLQIIGICHRSLGIKCNDRGLHLRVPEIESYNKKKSLLFLTRDPDEAMKFYGLDTAKYWEGFRDEEELFEWVANGRFFHPSIFDTRQEKANDRARQRKRPMYSRFVENFMPRRIEAGSENEPWTPEQVRKEALDTFGKHREYEEMLAEHRTRERDIAIWERVKEALPVQGKQLTTALRSLRRWVDFKDGHPFITSEAMITEQPLWGAAVVDEELVLSWVRENWEQVKKLERARVVSLEQGCLRYGKTIEYTAMYRVE</sequence>
<name>A0A6A6JNP6_WESOR</name>
<dbReference type="EMBL" id="ML986493">
    <property type="protein sequence ID" value="KAF2276549.1"/>
    <property type="molecule type" value="Genomic_DNA"/>
</dbReference>
<dbReference type="RefSeq" id="XP_033654088.1">
    <property type="nucleotide sequence ID" value="XM_033799506.1"/>
</dbReference>
<evidence type="ECO:0000313" key="2">
    <source>
        <dbReference type="EMBL" id="KAF2276549.1"/>
    </source>
</evidence>
<gene>
    <name evidence="2" type="ORF">EI97DRAFT_43856</name>
</gene>
<keyword evidence="3" id="KW-1185">Reference proteome</keyword>
<evidence type="ECO:0000256" key="1">
    <source>
        <dbReference type="SAM" id="MobiDB-lite"/>
    </source>
</evidence>
<proteinExistence type="predicted"/>
<dbReference type="GeneID" id="54552681"/>